<dbReference type="InterPro" id="IPR016174">
    <property type="entry name" value="Di-haem_cyt_TM"/>
</dbReference>
<sequence length="186" mass="21254">MIENTEMTSYTKGSKFFHWFIAIIIIFMLPISFFLSDVPEQYIGMAFTVHKSLGITVLFAMLLRVLWIIRYGRPALPVHMPKWEKILAHTVQGSLYLFVILMPLCGWIMATAEGYIPSYFGLFSLPFPGIPLDKELASFMNQAHTIIAWIILGLLVLHVAGALKHHFIDKDDVLRRMLPKCPSKSK</sequence>
<keyword evidence="3" id="KW-0813">Transport</keyword>
<comment type="subcellular location">
    <subcellularLocation>
        <location evidence="2">Cell membrane</location>
        <topology evidence="2">Multi-pass membrane protein</topology>
    </subcellularLocation>
</comment>
<keyword evidence="10" id="KW-0408">Iron</keyword>
<feature type="transmembrane region" description="Helical" evidence="13">
    <location>
        <begin position="42"/>
        <end position="66"/>
    </location>
</feature>
<dbReference type="RefSeq" id="WP_382343337.1">
    <property type="nucleotide sequence ID" value="NZ_JBHSAB010000023.1"/>
</dbReference>
<evidence type="ECO:0000259" key="14">
    <source>
        <dbReference type="Pfam" id="PF01292"/>
    </source>
</evidence>
<feature type="transmembrane region" description="Helical" evidence="13">
    <location>
        <begin position="146"/>
        <end position="167"/>
    </location>
</feature>
<dbReference type="SUPFAM" id="SSF81342">
    <property type="entry name" value="Transmembrane di-heme cytochromes"/>
    <property type="match status" value="1"/>
</dbReference>
<keyword evidence="16" id="KW-1185">Reference proteome</keyword>
<proteinExistence type="inferred from homology"/>
<feature type="transmembrane region" description="Helical" evidence="13">
    <location>
        <begin position="16"/>
        <end position="36"/>
    </location>
</feature>
<evidence type="ECO:0000256" key="5">
    <source>
        <dbReference type="ARBA" id="ARBA00022617"/>
    </source>
</evidence>
<keyword evidence="6 13" id="KW-0812">Transmembrane</keyword>
<evidence type="ECO:0000256" key="1">
    <source>
        <dbReference type="ARBA" id="ARBA00001970"/>
    </source>
</evidence>
<name>A0ABV8CH15_9GAMM</name>
<evidence type="ECO:0000256" key="7">
    <source>
        <dbReference type="ARBA" id="ARBA00022723"/>
    </source>
</evidence>
<dbReference type="Proteomes" id="UP001595758">
    <property type="component" value="Unassembled WGS sequence"/>
</dbReference>
<dbReference type="EMBL" id="JBHSAB010000023">
    <property type="protein sequence ID" value="MFC3909277.1"/>
    <property type="molecule type" value="Genomic_DNA"/>
</dbReference>
<evidence type="ECO:0000256" key="9">
    <source>
        <dbReference type="ARBA" id="ARBA00022989"/>
    </source>
</evidence>
<keyword evidence="11 13" id="KW-0472">Membrane</keyword>
<keyword evidence="9 13" id="KW-1133">Transmembrane helix</keyword>
<feature type="transmembrane region" description="Helical" evidence="13">
    <location>
        <begin position="86"/>
        <end position="110"/>
    </location>
</feature>
<evidence type="ECO:0000256" key="12">
    <source>
        <dbReference type="ARBA" id="ARBA00037975"/>
    </source>
</evidence>
<comment type="caution">
    <text evidence="15">The sequence shown here is derived from an EMBL/GenBank/DDBJ whole genome shotgun (WGS) entry which is preliminary data.</text>
</comment>
<evidence type="ECO:0000256" key="11">
    <source>
        <dbReference type="ARBA" id="ARBA00023136"/>
    </source>
</evidence>
<accession>A0ABV8CH15</accession>
<comment type="similarity">
    <text evidence="12">Belongs to the cytochrome b561 family.</text>
</comment>
<organism evidence="15 16">
    <name type="scientific">Legionella dresdenensis</name>
    <dbReference type="NCBI Taxonomy" id="450200"/>
    <lineage>
        <taxon>Bacteria</taxon>
        <taxon>Pseudomonadati</taxon>
        <taxon>Pseudomonadota</taxon>
        <taxon>Gammaproteobacteria</taxon>
        <taxon>Legionellales</taxon>
        <taxon>Legionellaceae</taxon>
        <taxon>Legionella</taxon>
    </lineage>
</organism>
<reference evidence="16" key="1">
    <citation type="journal article" date="2019" name="Int. J. Syst. Evol. Microbiol.">
        <title>The Global Catalogue of Microorganisms (GCM) 10K type strain sequencing project: providing services to taxonomists for standard genome sequencing and annotation.</title>
        <authorList>
            <consortium name="The Broad Institute Genomics Platform"/>
            <consortium name="The Broad Institute Genome Sequencing Center for Infectious Disease"/>
            <person name="Wu L."/>
            <person name="Ma J."/>
        </authorList>
    </citation>
    <scope>NUCLEOTIDE SEQUENCE [LARGE SCALE GENOMIC DNA]</scope>
    <source>
        <strain evidence="16">CCUG 59858</strain>
    </source>
</reference>
<feature type="domain" description="Cytochrome b561 bacterial/Ni-hydrogenase" evidence="14">
    <location>
        <begin position="10"/>
        <end position="179"/>
    </location>
</feature>
<comment type="cofactor">
    <cofactor evidence="1">
        <name>heme b</name>
        <dbReference type="ChEBI" id="CHEBI:60344"/>
    </cofactor>
</comment>
<dbReference type="PANTHER" id="PTHR30529:SF1">
    <property type="entry name" value="CYTOCHROME B561 HOMOLOG 2"/>
    <property type="match status" value="1"/>
</dbReference>
<dbReference type="InterPro" id="IPR052168">
    <property type="entry name" value="Cytochrome_b561_oxidase"/>
</dbReference>
<keyword evidence="4" id="KW-1003">Cell membrane</keyword>
<dbReference type="PANTHER" id="PTHR30529">
    <property type="entry name" value="CYTOCHROME B561"/>
    <property type="match status" value="1"/>
</dbReference>
<gene>
    <name evidence="15" type="ORF">ACFORL_09350</name>
</gene>
<protein>
    <submittedName>
        <fullName evidence="15">Cytochrome b</fullName>
    </submittedName>
</protein>
<evidence type="ECO:0000256" key="3">
    <source>
        <dbReference type="ARBA" id="ARBA00022448"/>
    </source>
</evidence>
<keyword evidence="8" id="KW-0249">Electron transport</keyword>
<dbReference type="Gene3D" id="1.20.950.20">
    <property type="entry name" value="Transmembrane di-heme cytochromes, Chain C"/>
    <property type="match status" value="1"/>
</dbReference>
<evidence type="ECO:0000313" key="15">
    <source>
        <dbReference type="EMBL" id="MFC3909277.1"/>
    </source>
</evidence>
<evidence type="ECO:0000256" key="10">
    <source>
        <dbReference type="ARBA" id="ARBA00023004"/>
    </source>
</evidence>
<evidence type="ECO:0000313" key="16">
    <source>
        <dbReference type="Proteomes" id="UP001595758"/>
    </source>
</evidence>
<dbReference type="InterPro" id="IPR011577">
    <property type="entry name" value="Cyt_b561_bac/Ni-Hgenase"/>
</dbReference>
<keyword evidence="7" id="KW-0479">Metal-binding</keyword>
<evidence type="ECO:0000256" key="13">
    <source>
        <dbReference type="SAM" id="Phobius"/>
    </source>
</evidence>
<evidence type="ECO:0000256" key="8">
    <source>
        <dbReference type="ARBA" id="ARBA00022982"/>
    </source>
</evidence>
<evidence type="ECO:0000256" key="4">
    <source>
        <dbReference type="ARBA" id="ARBA00022475"/>
    </source>
</evidence>
<evidence type="ECO:0000256" key="6">
    <source>
        <dbReference type="ARBA" id="ARBA00022692"/>
    </source>
</evidence>
<dbReference type="Pfam" id="PF01292">
    <property type="entry name" value="Ni_hydr_CYTB"/>
    <property type="match status" value="1"/>
</dbReference>
<keyword evidence="5" id="KW-0349">Heme</keyword>
<evidence type="ECO:0000256" key="2">
    <source>
        <dbReference type="ARBA" id="ARBA00004651"/>
    </source>
</evidence>